<name>A0A1I5NZF4_9EURY</name>
<feature type="transmembrane region" description="Helical" evidence="1">
    <location>
        <begin position="54"/>
        <end position="76"/>
    </location>
</feature>
<evidence type="ECO:0000313" key="3">
    <source>
        <dbReference type="Proteomes" id="UP000183769"/>
    </source>
</evidence>
<keyword evidence="3" id="KW-1185">Reference proteome</keyword>
<protein>
    <submittedName>
        <fullName evidence="2">Uncharacterized protein</fullName>
    </submittedName>
</protein>
<keyword evidence="1" id="KW-0472">Membrane</keyword>
<proteinExistence type="predicted"/>
<gene>
    <name evidence="2" type="ORF">SAMN05216277_102269</name>
</gene>
<evidence type="ECO:0000313" key="2">
    <source>
        <dbReference type="EMBL" id="SFP27117.1"/>
    </source>
</evidence>
<keyword evidence="1" id="KW-0812">Transmembrane</keyword>
<feature type="transmembrane region" description="Helical" evidence="1">
    <location>
        <begin position="21"/>
        <end position="42"/>
    </location>
</feature>
<reference evidence="3" key="1">
    <citation type="submission" date="2016-10" db="EMBL/GenBank/DDBJ databases">
        <authorList>
            <person name="Varghese N."/>
            <person name="Submissions S."/>
        </authorList>
    </citation>
    <scope>NUCLEOTIDE SEQUENCE [LARGE SCALE GENOMIC DNA]</scope>
    <source>
        <strain evidence="3">CGMCC 1.10329</strain>
    </source>
</reference>
<evidence type="ECO:0000256" key="1">
    <source>
        <dbReference type="SAM" id="Phobius"/>
    </source>
</evidence>
<organism evidence="2 3">
    <name type="scientific">Halolamina pelagica</name>
    <dbReference type="NCBI Taxonomy" id="699431"/>
    <lineage>
        <taxon>Archaea</taxon>
        <taxon>Methanobacteriati</taxon>
        <taxon>Methanobacteriota</taxon>
        <taxon>Stenosarchaea group</taxon>
        <taxon>Halobacteria</taxon>
        <taxon>Halobacteriales</taxon>
        <taxon>Haloferacaceae</taxon>
    </lineage>
</organism>
<dbReference type="Proteomes" id="UP000183769">
    <property type="component" value="Unassembled WGS sequence"/>
</dbReference>
<dbReference type="AlphaFoldDB" id="A0A1I5NZF4"/>
<dbReference type="EMBL" id="FOXI01000002">
    <property type="protein sequence ID" value="SFP27117.1"/>
    <property type="molecule type" value="Genomic_DNA"/>
</dbReference>
<sequence length="96" mass="9806">MLTMPAHRNALDSASAAASRIVDVATTVAIAVGLVVWTLFWSNLARLHYAHGDLPSALFTAGAFVAPGVAALVWYVGEGVGADMPTPSVGPSISSN</sequence>
<keyword evidence="1" id="KW-1133">Transmembrane helix</keyword>
<accession>A0A1I5NZF4</accession>